<accession>A0A7I8J2K5</accession>
<dbReference type="PANTHER" id="PTHR11439:SF470">
    <property type="entry name" value="CYSTEINE-RICH RLK (RECEPTOR-LIKE PROTEIN KINASE) 8"/>
    <property type="match status" value="1"/>
</dbReference>
<name>A0A7I8J2K5_SPIIN</name>
<dbReference type="EMBL" id="LR743594">
    <property type="protein sequence ID" value="CAA2624045.1"/>
    <property type="molecule type" value="Genomic_DNA"/>
</dbReference>
<evidence type="ECO:0000313" key="2">
    <source>
        <dbReference type="EMBL" id="CAA2624045.1"/>
    </source>
</evidence>
<proteinExistence type="predicted"/>
<sequence length="211" mass="24463">MDEDIDALEKNWKKVVGCKWVSAPKYKANGTLERYKARLVAKGYLQSDAIEYFERFAPVAKLNTIPILIALTVNLGWEMHQLDVKNVFLHENLEEVYMNEMILRRLNALAKIYLEEFDIKSLGRLKYFLGIEVTYSKEGIHLQATYQVLAYLKTITRQDILFKKGGKQSIEIYTDVDYARSVIDRRSTSGYCTFDCRNLVTWGSKKQQVVA</sequence>
<gene>
    <name evidence="2" type="ORF">SI7747_07009935</name>
</gene>
<dbReference type="Proteomes" id="UP001189122">
    <property type="component" value="Unassembled WGS sequence"/>
</dbReference>
<dbReference type="EMBL" id="CACRZD030000007">
    <property type="protein sequence ID" value="CAA6663550.1"/>
    <property type="molecule type" value="Genomic_DNA"/>
</dbReference>
<dbReference type="PANTHER" id="PTHR11439">
    <property type="entry name" value="GAG-POL-RELATED RETROTRANSPOSON"/>
    <property type="match status" value="1"/>
</dbReference>
<dbReference type="InterPro" id="IPR013103">
    <property type="entry name" value="RVT_2"/>
</dbReference>
<evidence type="ECO:0000313" key="3">
    <source>
        <dbReference type="Proteomes" id="UP001189122"/>
    </source>
</evidence>
<feature type="domain" description="Reverse transcriptase Ty1/copia-type" evidence="1">
    <location>
        <begin position="13"/>
        <end position="99"/>
    </location>
</feature>
<dbReference type="Pfam" id="PF07727">
    <property type="entry name" value="RVT_2"/>
    <property type="match status" value="1"/>
</dbReference>
<dbReference type="AlphaFoldDB" id="A0A7I8J2K5"/>
<reference evidence="2 3" key="1">
    <citation type="submission" date="2019-12" db="EMBL/GenBank/DDBJ databases">
        <authorList>
            <person name="Scholz U."/>
            <person name="Mascher M."/>
            <person name="Fiebig A."/>
        </authorList>
    </citation>
    <scope>NUCLEOTIDE SEQUENCE</scope>
</reference>
<keyword evidence="3" id="KW-1185">Reference proteome</keyword>
<organism evidence="2">
    <name type="scientific">Spirodela intermedia</name>
    <name type="common">Intermediate duckweed</name>
    <dbReference type="NCBI Taxonomy" id="51605"/>
    <lineage>
        <taxon>Eukaryota</taxon>
        <taxon>Viridiplantae</taxon>
        <taxon>Streptophyta</taxon>
        <taxon>Embryophyta</taxon>
        <taxon>Tracheophyta</taxon>
        <taxon>Spermatophyta</taxon>
        <taxon>Magnoliopsida</taxon>
        <taxon>Liliopsida</taxon>
        <taxon>Araceae</taxon>
        <taxon>Lemnoideae</taxon>
        <taxon>Spirodela</taxon>
    </lineage>
</organism>
<evidence type="ECO:0000259" key="1">
    <source>
        <dbReference type="Pfam" id="PF07727"/>
    </source>
</evidence>
<protein>
    <recommendedName>
        <fullName evidence="1">Reverse transcriptase Ty1/copia-type domain-containing protein</fullName>
    </recommendedName>
</protein>